<dbReference type="PIRSF" id="PIRSF006603">
    <property type="entry name" value="DinF"/>
    <property type="match status" value="1"/>
</dbReference>
<comment type="subcellular location">
    <subcellularLocation>
        <location evidence="2">Cell membrane</location>
        <topology evidence="2">Multi-pass membrane protein</topology>
    </subcellularLocation>
</comment>
<gene>
    <name evidence="14" type="primary">mepA_4</name>
    <name evidence="14" type="ORF">R28058_09861</name>
</gene>
<evidence type="ECO:0000256" key="10">
    <source>
        <dbReference type="ARBA" id="ARBA00023065"/>
    </source>
</evidence>
<keyword evidence="5" id="KW-0813">Transport</keyword>
<evidence type="ECO:0000256" key="13">
    <source>
        <dbReference type="SAM" id="Phobius"/>
    </source>
</evidence>
<keyword evidence="7" id="KW-1003">Cell membrane</keyword>
<feature type="transmembrane region" description="Helical" evidence="13">
    <location>
        <begin position="418"/>
        <end position="438"/>
    </location>
</feature>
<keyword evidence="8 13" id="KW-0812">Transmembrane</keyword>
<evidence type="ECO:0000313" key="15">
    <source>
        <dbReference type="Proteomes" id="UP000049127"/>
    </source>
</evidence>
<feature type="transmembrane region" description="Helical" evidence="13">
    <location>
        <begin position="171"/>
        <end position="192"/>
    </location>
</feature>
<evidence type="ECO:0000256" key="11">
    <source>
        <dbReference type="ARBA" id="ARBA00023136"/>
    </source>
</evidence>
<evidence type="ECO:0000256" key="4">
    <source>
        <dbReference type="ARBA" id="ARBA00020268"/>
    </source>
</evidence>
<evidence type="ECO:0000256" key="3">
    <source>
        <dbReference type="ARBA" id="ARBA00010199"/>
    </source>
</evidence>
<evidence type="ECO:0000313" key="14">
    <source>
        <dbReference type="EMBL" id="CEQ03253.1"/>
    </source>
</evidence>
<keyword evidence="10" id="KW-0406">Ion transport</keyword>
<dbReference type="GO" id="GO:0015297">
    <property type="term" value="F:antiporter activity"/>
    <property type="evidence" value="ECO:0007669"/>
    <property type="project" value="UniProtKB-KW"/>
</dbReference>
<dbReference type="InterPro" id="IPR002528">
    <property type="entry name" value="MATE_fam"/>
</dbReference>
<evidence type="ECO:0000256" key="1">
    <source>
        <dbReference type="ARBA" id="ARBA00003408"/>
    </source>
</evidence>
<name>A0A0C7R250_PARSO</name>
<feature type="transmembrane region" description="Helical" evidence="13">
    <location>
        <begin position="140"/>
        <end position="164"/>
    </location>
</feature>
<feature type="transmembrane region" description="Helical" evidence="13">
    <location>
        <begin position="385"/>
        <end position="406"/>
    </location>
</feature>
<keyword evidence="9 13" id="KW-1133">Transmembrane helix</keyword>
<organism evidence="14 15">
    <name type="scientific">Paraclostridium sordellii</name>
    <name type="common">Clostridium sordellii</name>
    <dbReference type="NCBI Taxonomy" id="1505"/>
    <lineage>
        <taxon>Bacteria</taxon>
        <taxon>Bacillati</taxon>
        <taxon>Bacillota</taxon>
        <taxon>Clostridia</taxon>
        <taxon>Peptostreptococcales</taxon>
        <taxon>Peptostreptococcaceae</taxon>
        <taxon>Paraclostridium</taxon>
    </lineage>
</organism>
<dbReference type="CDD" id="cd13138">
    <property type="entry name" value="MATE_yoeA_like"/>
    <property type="match status" value="1"/>
</dbReference>
<evidence type="ECO:0000256" key="12">
    <source>
        <dbReference type="ARBA" id="ARBA00031636"/>
    </source>
</evidence>
<dbReference type="GO" id="GO:0006811">
    <property type="term" value="P:monoatomic ion transport"/>
    <property type="evidence" value="ECO:0007669"/>
    <property type="project" value="UniProtKB-KW"/>
</dbReference>
<evidence type="ECO:0000256" key="7">
    <source>
        <dbReference type="ARBA" id="ARBA00022475"/>
    </source>
</evidence>
<feature type="transmembrane region" description="Helical" evidence="13">
    <location>
        <begin position="198"/>
        <end position="218"/>
    </location>
</feature>
<sequence length="467" mass="51212">MKCGEILMKDLTVGKESKCIFNFALPMLIGSLFQQLYNTADSIIVGRFVGKSAMAAVSGANPIMFLLTSFLMGITLGFSILISQYYGSKNMEKVKSAIDTTYVFIFIASFFITFIGVFFSGKILEIMNTPSEIFDLSKGYLIIIFTGTLFSTGYNSICAILRGLGDSTNPLYFLIIATILNIILDIVFIIYFNMGVNGVALATIIAQAVAFIFSVLYLNRKHEVLKIKIRNLKYDLEIFKTGLKLGLPSAIQQTLFSIGNITLQSLVNSYGTSAMAAFGAGSKIETFISLPIMNLGSAVSTFVAQNIGANKVDRVKKGVKSSINMALSISLFVLIIFFLFKENLIKLFNTDTEVVSIGCRYLLTIGPFFFLISTSFMLTSAIRGAGASIFAMISSMISLWIARIPASYLLSSFYGVNGIWMGIPIGWCVGLIVTGIYYKKGYWKNKAVVNINSKNKINPEFASTKSD</sequence>
<dbReference type="PANTHER" id="PTHR43298:SF2">
    <property type="entry name" value="FMN_FAD EXPORTER YEEO-RELATED"/>
    <property type="match status" value="1"/>
</dbReference>
<evidence type="ECO:0000256" key="8">
    <source>
        <dbReference type="ARBA" id="ARBA00022692"/>
    </source>
</evidence>
<accession>A0A0C7R250</accession>
<feature type="transmembrane region" description="Helical" evidence="13">
    <location>
        <begin position="20"/>
        <end position="37"/>
    </location>
</feature>
<protein>
    <recommendedName>
        <fullName evidence="4">Probable multidrug resistance protein NorM</fullName>
    </recommendedName>
    <alternativeName>
        <fullName evidence="12">Multidrug-efflux transporter</fullName>
    </alternativeName>
</protein>
<dbReference type="GO" id="GO:0005886">
    <property type="term" value="C:plasma membrane"/>
    <property type="evidence" value="ECO:0007669"/>
    <property type="project" value="UniProtKB-SubCell"/>
</dbReference>
<dbReference type="Proteomes" id="UP000049127">
    <property type="component" value="Unassembled WGS sequence"/>
</dbReference>
<feature type="transmembrane region" description="Helical" evidence="13">
    <location>
        <begin position="323"/>
        <end position="340"/>
    </location>
</feature>
<feature type="transmembrane region" description="Helical" evidence="13">
    <location>
        <begin position="360"/>
        <end position="378"/>
    </location>
</feature>
<dbReference type="NCBIfam" id="TIGR00797">
    <property type="entry name" value="matE"/>
    <property type="match status" value="1"/>
</dbReference>
<evidence type="ECO:0000256" key="5">
    <source>
        <dbReference type="ARBA" id="ARBA00022448"/>
    </source>
</evidence>
<evidence type="ECO:0000256" key="9">
    <source>
        <dbReference type="ARBA" id="ARBA00022989"/>
    </source>
</evidence>
<feature type="transmembrane region" description="Helical" evidence="13">
    <location>
        <begin position="102"/>
        <end position="120"/>
    </location>
</feature>
<keyword evidence="6" id="KW-0050">Antiport</keyword>
<dbReference type="InterPro" id="IPR048279">
    <property type="entry name" value="MdtK-like"/>
</dbReference>
<comment type="similarity">
    <text evidence="3">Belongs to the multi antimicrobial extrusion (MATE) (TC 2.A.66.1) family.</text>
</comment>
<comment type="function">
    <text evidence="1">Multidrug efflux pump.</text>
</comment>
<dbReference type="GO" id="GO:0042910">
    <property type="term" value="F:xenobiotic transmembrane transporter activity"/>
    <property type="evidence" value="ECO:0007669"/>
    <property type="project" value="InterPro"/>
</dbReference>
<dbReference type="PANTHER" id="PTHR43298">
    <property type="entry name" value="MULTIDRUG RESISTANCE PROTEIN NORM-RELATED"/>
    <property type="match status" value="1"/>
</dbReference>
<proteinExistence type="inferred from homology"/>
<dbReference type="AlphaFoldDB" id="A0A0C7R250"/>
<evidence type="ECO:0000256" key="6">
    <source>
        <dbReference type="ARBA" id="ARBA00022449"/>
    </source>
</evidence>
<dbReference type="InterPro" id="IPR050222">
    <property type="entry name" value="MATE_MdtK"/>
</dbReference>
<evidence type="ECO:0000256" key="2">
    <source>
        <dbReference type="ARBA" id="ARBA00004651"/>
    </source>
</evidence>
<keyword evidence="11 13" id="KW-0472">Membrane</keyword>
<dbReference type="EMBL" id="CEKZ01000003">
    <property type="protein sequence ID" value="CEQ03253.1"/>
    <property type="molecule type" value="Genomic_DNA"/>
</dbReference>
<feature type="transmembrane region" description="Helical" evidence="13">
    <location>
        <begin position="63"/>
        <end position="82"/>
    </location>
</feature>
<reference evidence="14 15" key="1">
    <citation type="submission" date="2015-01" db="EMBL/GenBank/DDBJ databases">
        <authorList>
            <person name="Aslett A.Martin."/>
            <person name="De Silva Nishadi"/>
        </authorList>
    </citation>
    <scope>NUCLEOTIDE SEQUENCE [LARGE SCALE GENOMIC DNA]</scope>
    <source>
        <strain evidence="14 15">R28058</strain>
    </source>
</reference>
<dbReference type="Pfam" id="PF01554">
    <property type="entry name" value="MatE"/>
    <property type="match status" value="2"/>
</dbReference>